<evidence type="ECO:0000256" key="1">
    <source>
        <dbReference type="SAM" id="Phobius"/>
    </source>
</evidence>
<dbReference type="Proteomes" id="UP000640786">
    <property type="component" value="Unassembled WGS sequence"/>
</dbReference>
<proteinExistence type="predicted"/>
<keyword evidence="4" id="KW-1185">Reference proteome</keyword>
<sequence length="148" mass="16763">MTFKSKIDKTFTYIIMSAISIVALATLVPVVYELWSDNVDVKAVIIISSLFVMCVAFILWLTFDIEYSFKENYLFIKGGPFRSKIPYEDITKVNKTSQILAGYRILSSKDAIEIHYKKASLGSVIISPSEQQKFLLVLSEKAPHISLK</sequence>
<dbReference type="Pfam" id="PF06713">
    <property type="entry name" value="bPH_4"/>
    <property type="match status" value="1"/>
</dbReference>
<dbReference type="InterPro" id="IPR009589">
    <property type="entry name" value="PH_YyaB-like"/>
</dbReference>
<protein>
    <submittedName>
        <fullName evidence="3">PH domain-containing protein</fullName>
    </submittedName>
</protein>
<comment type="caution">
    <text evidence="3">The sequence shown here is derived from an EMBL/GenBank/DDBJ whole genome shotgun (WGS) entry which is preliminary data.</text>
</comment>
<feature type="transmembrane region" description="Helical" evidence="1">
    <location>
        <begin position="44"/>
        <end position="63"/>
    </location>
</feature>
<keyword evidence="1" id="KW-0472">Membrane</keyword>
<accession>A0ABR8RAL1</accession>
<feature type="transmembrane region" description="Helical" evidence="1">
    <location>
        <begin position="12"/>
        <end position="32"/>
    </location>
</feature>
<dbReference type="RefSeq" id="WP_144538330.1">
    <property type="nucleotide sequence ID" value="NZ_JACSQO010000005.1"/>
</dbReference>
<evidence type="ECO:0000259" key="2">
    <source>
        <dbReference type="Pfam" id="PF06713"/>
    </source>
</evidence>
<gene>
    <name evidence="3" type="ORF">H9650_11730</name>
</gene>
<evidence type="ECO:0000313" key="4">
    <source>
        <dbReference type="Proteomes" id="UP000640786"/>
    </source>
</evidence>
<dbReference type="EMBL" id="JACSQO010000005">
    <property type="protein sequence ID" value="MBD7944785.1"/>
    <property type="molecule type" value="Genomic_DNA"/>
</dbReference>
<feature type="domain" description="Uncharacterized protein YyaB-like PH" evidence="2">
    <location>
        <begin position="66"/>
        <end position="141"/>
    </location>
</feature>
<keyword evidence="1" id="KW-0812">Transmembrane</keyword>
<keyword evidence="1" id="KW-1133">Transmembrane helix</keyword>
<reference evidence="3 4" key="1">
    <citation type="submission" date="2020-08" db="EMBL/GenBank/DDBJ databases">
        <title>A Genomic Blueprint of the Chicken Gut Microbiome.</title>
        <authorList>
            <person name="Gilroy R."/>
            <person name="Ravi A."/>
            <person name="Getino M."/>
            <person name="Pursley I."/>
            <person name="Horton D.L."/>
            <person name="Alikhan N.-F."/>
            <person name="Baker D."/>
            <person name="Gharbi K."/>
            <person name="Hall N."/>
            <person name="Watson M."/>
            <person name="Adriaenssens E.M."/>
            <person name="Foster-Nyarko E."/>
            <person name="Jarju S."/>
            <person name="Secka A."/>
            <person name="Antonio M."/>
            <person name="Oren A."/>
            <person name="Chaudhuri R."/>
            <person name="La Ragione R.M."/>
            <person name="Hildebrand F."/>
            <person name="Pallen M.J."/>
        </authorList>
    </citation>
    <scope>NUCLEOTIDE SEQUENCE [LARGE SCALE GENOMIC DNA]</scope>
    <source>
        <strain evidence="3 4">Sa2BUA9</strain>
    </source>
</reference>
<organism evidence="3 4">
    <name type="scientific">Psychrobacillus faecigallinarum</name>
    <dbReference type="NCBI Taxonomy" id="2762235"/>
    <lineage>
        <taxon>Bacteria</taxon>
        <taxon>Bacillati</taxon>
        <taxon>Bacillota</taxon>
        <taxon>Bacilli</taxon>
        <taxon>Bacillales</taxon>
        <taxon>Bacillaceae</taxon>
        <taxon>Psychrobacillus</taxon>
    </lineage>
</organism>
<evidence type="ECO:0000313" key="3">
    <source>
        <dbReference type="EMBL" id="MBD7944785.1"/>
    </source>
</evidence>
<name>A0ABR8RAL1_9BACI</name>